<comment type="pathway">
    <text evidence="1">Carbohydrate degradation; glycolysis; pyruvate from D-glyceraldehyde 3-phosphate: step 5/5.</text>
</comment>
<evidence type="ECO:0000256" key="3">
    <source>
        <dbReference type="ARBA" id="ARBA00012142"/>
    </source>
</evidence>
<evidence type="ECO:0000256" key="9">
    <source>
        <dbReference type="ARBA" id="ARBA00022842"/>
    </source>
</evidence>
<evidence type="ECO:0000259" key="13">
    <source>
        <dbReference type="Pfam" id="PF00224"/>
    </source>
</evidence>
<keyword evidence="7 14" id="KW-0418">Kinase</keyword>
<evidence type="ECO:0000256" key="11">
    <source>
        <dbReference type="ARBA" id="ARBA00023317"/>
    </source>
</evidence>
<gene>
    <name evidence="14" type="ORF">ENN98_08485</name>
</gene>
<feature type="domain" description="Pyruvate kinase barrel" evidence="13">
    <location>
        <begin position="162"/>
        <end position="238"/>
    </location>
</feature>
<dbReference type="InterPro" id="IPR001697">
    <property type="entry name" value="Pyr_Knase"/>
</dbReference>
<dbReference type="Gene3D" id="3.20.20.60">
    <property type="entry name" value="Phosphoenolpyruvate-binding domains"/>
    <property type="match status" value="2"/>
</dbReference>
<evidence type="ECO:0000256" key="8">
    <source>
        <dbReference type="ARBA" id="ARBA00022840"/>
    </source>
</evidence>
<protein>
    <recommendedName>
        <fullName evidence="3">pyruvate kinase</fullName>
        <ecNumber evidence="3">2.7.1.40</ecNumber>
    </recommendedName>
</protein>
<dbReference type="EMBL" id="DSDS01000190">
    <property type="protein sequence ID" value="HET98697.1"/>
    <property type="molecule type" value="Genomic_DNA"/>
</dbReference>
<evidence type="ECO:0000256" key="10">
    <source>
        <dbReference type="ARBA" id="ARBA00023152"/>
    </source>
</evidence>
<dbReference type="GO" id="GO:0004743">
    <property type="term" value="F:pyruvate kinase activity"/>
    <property type="evidence" value="ECO:0007669"/>
    <property type="project" value="UniProtKB-EC"/>
</dbReference>
<keyword evidence="11 14" id="KW-0670">Pyruvate</keyword>
<keyword evidence="6" id="KW-0547">Nucleotide-binding</keyword>
<evidence type="ECO:0000256" key="12">
    <source>
        <dbReference type="SAM" id="MobiDB-lite"/>
    </source>
</evidence>
<dbReference type="SUPFAM" id="SSF50800">
    <property type="entry name" value="PK beta-barrel domain-like"/>
    <property type="match status" value="1"/>
</dbReference>
<comment type="similarity">
    <text evidence="2">Belongs to the pyruvate kinase family.</text>
</comment>
<evidence type="ECO:0000256" key="5">
    <source>
        <dbReference type="ARBA" id="ARBA00022723"/>
    </source>
</evidence>
<dbReference type="SUPFAM" id="SSF51621">
    <property type="entry name" value="Phosphoenolpyruvate/pyruvate domain"/>
    <property type="match status" value="1"/>
</dbReference>
<evidence type="ECO:0000256" key="4">
    <source>
        <dbReference type="ARBA" id="ARBA00022679"/>
    </source>
</evidence>
<reference evidence="14" key="1">
    <citation type="journal article" date="2020" name="mSystems">
        <title>Genome- and Community-Level Interaction Insights into Carbon Utilization and Element Cycling Functions of Hydrothermarchaeota in Hydrothermal Sediment.</title>
        <authorList>
            <person name="Zhou Z."/>
            <person name="Liu Y."/>
            <person name="Xu W."/>
            <person name="Pan J."/>
            <person name="Luo Z.H."/>
            <person name="Li M."/>
        </authorList>
    </citation>
    <scope>NUCLEOTIDE SEQUENCE [LARGE SCALE GENOMIC DNA]</scope>
    <source>
        <strain evidence="14">SpSt-1224</strain>
    </source>
</reference>
<dbReference type="GO" id="GO:0005524">
    <property type="term" value="F:ATP binding"/>
    <property type="evidence" value="ECO:0007669"/>
    <property type="project" value="UniProtKB-KW"/>
</dbReference>
<keyword evidence="9" id="KW-0460">Magnesium</keyword>
<dbReference type="InterPro" id="IPR040442">
    <property type="entry name" value="Pyrv_kinase-like_dom_sf"/>
</dbReference>
<comment type="caution">
    <text evidence="14">The sequence shown here is derived from an EMBL/GenBank/DDBJ whole genome shotgun (WGS) entry which is preliminary data.</text>
</comment>
<dbReference type="InterPro" id="IPR015806">
    <property type="entry name" value="Pyrv_Knase_insert_dom_sf"/>
</dbReference>
<dbReference type="EC" id="2.7.1.40" evidence="3"/>
<dbReference type="GO" id="GO:0016301">
    <property type="term" value="F:kinase activity"/>
    <property type="evidence" value="ECO:0007669"/>
    <property type="project" value="UniProtKB-KW"/>
</dbReference>
<proteinExistence type="inferred from homology"/>
<dbReference type="Pfam" id="PF00224">
    <property type="entry name" value="PK"/>
    <property type="match status" value="2"/>
</dbReference>
<dbReference type="Gene3D" id="2.40.33.10">
    <property type="entry name" value="PK beta-barrel domain-like"/>
    <property type="match status" value="2"/>
</dbReference>
<evidence type="ECO:0000256" key="6">
    <source>
        <dbReference type="ARBA" id="ARBA00022741"/>
    </source>
</evidence>
<name>A0A7C2XB84_9BACT</name>
<evidence type="ECO:0000256" key="1">
    <source>
        <dbReference type="ARBA" id="ARBA00004997"/>
    </source>
</evidence>
<dbReference type="PANTHER" id="PTHR11817">
    <property type="entry name" value="PYRUVATE KINASE"/>
    <property type="match status" value="1"/>
</dbReference>
<dbReference type="Proteomes" id="UP000885986">
    <property type="component" value="Unassembled WGS sequence"/>
</dbReference>
<dbReference type="InterPro" id="IPR015793">
    <property type="entry name" value="Pyrv_Knase_brl"/>
</dbReference>
<evidence type="ECO:0000256" key="2">
    <source>
        <dbReference type="ARBA" id="ARBA00008663"/>
    </source>
</evidence>
<dbReference type="GO" id="GO:0000287">
    <property type="term" value="F:magnesium ion binding"/>
    <property type="evidence" value="ECO:0007669"/>
    <property type="project" value="InterPro"/>
</dbReference>
<dbReference type="NCBIfam" id="NF011314">
    <property type="entry name" value="PRK14725.1"/>
    <property type="match status" value="1"/>
</dbReference>
<sequence length="675" mass="74094">MRVRGQFIRGGNEERYPRGAAGSPDNDDGELGQLLSDLSDLRVWILRRSAHSRHSLAARGERVAPEDLASIANLRHYLAFRSRDLRPLQDRLSRLGCSSLGRSEAHVIDAVERVLNLLRRILLPQAPIIGLSGQAVDRRRGYELLARNTDRLLGPEPAGRVVRIMVTMPSEAADDYGLVRQLAVLGMDVARINCAHDHPEAWLRMIGNIRKAAAESGRSITIAADLAGHKIRTGELEREVGVLHLTPRRDRLGRVLSPARLRLLKGGVGIGDPAPGLPVQQAVLAWDREPGPELEPGDRLSFIDSRGARRTALVDQVDAEGVWVTLHQATYLINGLSFLLRRDAGQTDHQVDEWGGSFVGIPDQPVSIRLRCTDRLLLTREPLPGREELRNDNGFPVAPARIACTMPRVFDVLRVGQAVWIDDGKFGAKVIEIGEEGALLEITDCRPGGARLQSDKGLNFPGLELGLPGLAHHDLAALKVLAGQVDIINYSFVETGRQVGELLTVLRQLGAEDTGIVAKIETARAFNNLAEIALAAMGRAPFGIMIARGDLAVEVGPERLAEVQEEILWLAEAAHLPVVWATQVLETMVKKGVISRPELTDAAMAERAECVMLNKGPFIEKALKSLHDILSRMREHQRKKSSRLRALCWGRSHFNVGEPLKPPSSEDLFTRSAPS</sequence>
<keyword evidence="8" id="KW-0067">ATP-binding</keyword>
<keyword evidence="4" id="KW-0808">Transferase</keyword>
<dbReference type="AlphaFoldDB" id="A0A7C2XB84"/>
<organism evidence="14">
    <name type="scientific">Desulfurivibrio alkaliphilus</name>
    <dbReference type="NCBI Taxonomy" id="427923"/>
    <lineage>
        <taxon>Bacteria</taxon>
        <taxon>Pseudomonadati</taxon>
        <taxon>Thermodesulfobacteriota</taxon>
        <taxon>Desulfobulbia</taxon>
        <taxon>Desulfobulbales</taxon>
        <taxon>Desulfobulbaceae</taxon>
        <taxon>Desulfurivibrio</taxon>
    </lineage>
</organism>
<dbReference type="GO" id="GO:0030955">
    <property type="term" value="F:potassium ion binding"/>
    <property type="evidence" value="ECO:0007669"/>
    <property type="project" value="InterPro"/>
</dbReference>
<dbReference type="InterPro" id="IPR011037">
    <property type="entry name" value="Pyrv_Knase-like_insert_dom_sf"/>
</dbReference>
<evidence type="ECO:0000256" key="7">
    <source>
        <dbReference type="ARBA" id="ARBA00022777"/>
    </source>
</evidence>
<keyword evidence="5" id="KW-0479">Metal-binding</keyword>
<keyword evidence="10" id="KW-0324">Glycolysis</keyword>
<feature type="domain" description="Pyruvate kinase barrel" evidence="13">
    <location>
        <begin position="401"/>
        <end position="614"/>
    </location>
</feature>
<accession>A0A7C2XB84</accession>
<dbReference type="UniPathway" id="UPA00109">
    <property type="reaction ID" value="UER00188"/>
</dbReference>
<feature type="region of interest" description="Disordered" evidence="12">
    <location>
        <begin position="1"/>
        <end position="29"/>
    </location>
</feature>
<dbReference type="InterPro" id="IPR015813">
    <property type="entry name" value="Pyrv/PenolPyrv_kinase-like_dom"/>
</dbReference>
<evidence type="ECO:0000313" key="14">
    <source>
        <dbReference type="EMBL" id="HET98697.1"/>
    </source>
</evidence>